<evidence type="ECO:0000259" key="5">
    <source>
        <dbReference type="SMART" id="SM00893"/>
    </source>
</evidence>
<name>A0A919TUP4_9ACTN</name>
<dbReference type="Pfam" id="PF01012">
    <property type="entry name" value="ETF"/>
    <property type="match status" value="1"/>
</dbReference>
<evidence type="ECO:0000256" key="3">
    <source>
        <dbReference type="ARBA" id="ARBA00025649"/>
    </source>
</evidence>
<dbReference type="PIRSF" id="PIRSF000089">
    <property type="entry name" value="Electra_flavoP_a"/>
    <property type="match status" value="1"/>
</dbReference>
<dbReference type="GO" id="GO:0009055">
    <property type="term" value="F:electron transfer activity"/>
    <property type="evidence" value="ECO:0007669"/>
    <property type="project" value="InterPro"/>
</dbReference>
<dbReference type="InterPro" id="IPR014731">
    <property type="entry name" value="ETF_asu_C"/>
</dbReference>
<evidence type="ECO:0000256" key="2">
    <source>
        <dbReference type="ARBA" id="ARBA00011355"/>
    </source>
</evidence>
<dbReference type="Pfam" id="PF00766">
    <property type="entry name" value="ETF_alpha"/>
    <property type="match status" value="1"/>
</dbReference>
<sequence length="321" mass="33634">MAEVLVLAEQGGTSVHRATCALLTLARRLGVPAAVVGGSPDPAGTAVLGRFGARTIYPVTAAEVDEHPVAARVEMLVHLARRNRPAAILIASGRDGLEIAGRVAVRLDSGLLSDVIDVTDGPVVVQSVQGGAYRVESSVVRGIPILAVRTEYVTVVPAPAKPRVSPVRVPFPDRVRAVRMIARDRTRPRELSTAAVIVAGGRGVGSRAGFELVRQLAAALDGLPAGSHAAAEQGWCPPEMQVDQVGTIVHPSLYLALGISGSMRHRTAMRGAATIVAIDSDPQAPIFQLSDLGGVGDVHKVVPELIAEIERRRAQPRIVEG</sequence>
<keyword evidence="4" id="KW-0285">Flavoprotein</keyword>
<comment type="function">
    <text evidence="3">The electron transfer flavoprotein serves as a specific electron acceptor for other dehydrogenases. It transfers the electrons to the main respiratory chain via ETF-ubiquinone oxidoreductase (ETF dehydrogenase).</text>
</comment>
<evidence type="ECO:0000256" key="4">
    <source>
        <dbReference type="PIRSR" id="PIRSR000089-1"/>
    </source>
</evidence>
<evidence type="ECO:0000313" key="6">
    <source>
        <dbReference type="EMBL" id="GIF23046.1"/>
    </source>
</evidence>
<reference evidence="6" key="1">
    <citation type="submission" date="2021-01" db="EMBL/GenBank/DDBJ databases">
        <title>Whole genome shotgun sequence of Actinoplanes tereljensis NBRC 105297.</title>
        <authorList>
            <person name="Komaki H."/>
            <person name="Tamura T."/>
        </authorList>
    </citation>
    <scope>NUCLEOTIDE SEQUENCE</scope>
    <source>
        <strain evidence="6">NBRC 105297</strain>
    </source>
</reference>
<dbReference type="InterPro" id="IPR014730">
    <property type="entry name" value="ETF_a/b_N"/>
</dbReference>
<dbReference type="SMART" id="SM00893">
    <property type="entry name" value="ETF"/>
    <property type="match status" value="1"/>
</dbReference>
<dbReference type="AlphaFoldDB" id="A0A919TUP4"/>
<dbReference type="PANTHER" id="PTHR43153:SF1">
    <property type="entry name" value="ELECTRON TRANSFER FLAVOPROTEIN SUBUNIT ALPHA, MITOCHONDRIAL"/>
    <property type="match status" value="1"/>
</dbReference>
<evidence type="ECO:0000256" key="1">
    <source>
        <dbReference type="ARBA" id="ARBA00005817"/>
    </source>
</evidence>
<comment type="cofactor">
    <cofactor evidence="4">
        <name>FAD</name>
        <dbReference type="ChEBI" id="CHEBI:57692"/>
    </cofactor>
    <text evidence="4">Binds 1 FAD per dimer.</text>
</comment>
<feature type="domain" description="Electron transfer flavoprotein alpha/beta-subunit N-terminal" evidence="5">
    <location>
        <begin position="4"/>
        <end position="175"/>
    </location>
</feature>
<comment type="caution">
    <text evidence="6">The sequence shown here is derived from an EMBL/GenBank/DDBJ whole genome shotgun (WGS) entry which is preliminary data.</text>
</comment>
<dbReference type="InterPro" id="IPR029035">
    <property type="entry name" value="DHS-like_NAD/FAD-binding_dom"/>
</dbReference>
<dbReference type="EMBL" id="BOMY01000038">
    <property type="protein sequence ID" value="GIF23046.1"/>
    <property type="molecule type" value="Genomic_DNA"/>
</dbReference>
<accession>A0A919TUP4</accession>
<dbReference type="InterPro" id="IPR001308">
    <property type="entry name" value="ETF_a/FixB"/>
</dbReference>
<gene>
    <name evidence="6" type="primary">etfA</name>
    <name evidence="6" type="ORF">Ate02nite_57760</name>
</gene>
<dbReference type="PANTHER" id="PTHR43153">
    <property type="entry name" value="ELECTRON TRANSFER FLAVOPROTEIN ALPHA"/>
    <property type="match status" value="1"/>
</dbReference>
<evidence type="ECO:0000313" key="7">
    <source>
        <dbReference type="Proteomes" id="UP000623608"/>
    </source>
</evidence>
<dbReference type="GO" id="GO:0050660">
    <property type="term" value="F:flavin adenine dinucleotide binding"/>
    <property type="evidence" value="ECO:0007669"/>
    <property type="project" value="InterPro"/>
</dbReference>
<keyword evidence="4" id="KW-0274">FAD</keyword>
<dbReference type="InterPro" id="IPR014729">
    <property type="entry name" value="Rossmann-like_a/b/a_fold"/>
</dbReference>
<comment type="similarity">
    <text evidence="1">Belongs to the ETF alpha-subunit/FixB family.</text>
</comment>
<dbReference type="Gene3D" id="3.40.50.620">
    <property type="entry name" value="HUPs"/>
    <property type="match status" value="1"/>
</dbReference>
<dbReference type="SUPFAM" id="SSF52467">
    <property type="entry name" value="DHS-like NAD/FAD-binding domain"/>
    <property type="match status" value="1"/>
</dbReference>
<protein>
    <submittedName>
        <fullName evidence="6">Electron transfer flavoprotein subunit alpha</fullName>
    </submittedName>
</protein>
<dbReference type="SUPFAM" id="SSF52402">
    <property type="entry name" value="Adenine nucleotide alpha hydrolases-like"/>
    <property type="match status" value="1"/>
</dbReference>
<dbReference type="Proteomes" id="UP000623608">
    <property type="component" value="Unassembled WGS sequence"/>
</dbReference>
<feature type="binding site" evidence="4">
    <location>
        <position position="202"/>
    </location>
    <ligand>
        <name>FAD</name>
        <dbReference type="ChEBI" id="CHEBI:57692"/>
    </ligand>
</feature>
<dbReference type="Gene3D" id="3.40.50.1220">
    <property type="entry name" value="TPP-binding domain"/>
    <property type="match status" value="1"/>
</dbReference>
<dbReference type="RefSeq" id="WP_203810962.1">
    <property type="nucleotide sequence ID" value="NZ_BOMY01000038.1"/>
</dbReference>
<organism evidence="6 7">
    <name type="scientific">Paractinoplanes tereljensis</name>
    <dbReference type="NCBI Taxonomy" id="571912"/>
    <lineage>
        <taxon>Bacteria</taxon>
        <taxon>Bacillati</taxon>
        <taxon>Actinomycetota</taxon>
        <taxon>Actinomycetes</taxon>
        <taxon>Micromonosporales</taxon>
        <taxon>Micromonosporaceae</taxon>
        <taxon>Paractinoplanes</taxon>
    </lineage>
</organism>
<keyword evidence="7" id="KW-1185">Reference proteome</keyword>
<comment type="subunit">
    <text evidence="2">Heterodimer of an alpha and a beta subunit.</text>
</comment>
<dbReference type="GO" id="GO:0033539">
    <property type="term" value="P:fatty acid beta-oxidation using acyl-CoA dehydrogenase"/>
    <property type="evidence" value="ECO:0007669"/>
    <property type="project" value="TreeGrafter"/>
</dbReference>
<proteinExistence type="inferred from homology"/>
<feature type="binding site" evidence="4">
    <location>
        <begin position="258"/>
        <end position="265"/>
    </location>
    <ligand>
        <name>FAD</name>
        <dbReference type="ChEBI" id="CHEBI:57692"/>
    </ligand>
</feature>